<feature type="signal peptide" evidence="1">
    <location>
        <begin position="1"/>
        <end position="21"/>
    </location>
</feature>
<name>A0A371XHN7_9HYPH</name>
<reference evidence="3" key="1">
    <citation type="submission" date="2018-08" db="EMBL/GenBank/DDBJ databases">
        <authorList>
            <person name="Im W.T."/>
        </authorList>
    </citation>
    <scope>NUCLEOTIDE SEQUENCE [LARGE SCALE GENOMIC DNA]</scope>
    <source>
        <strain evidence="3">LA-28</strain>
    </source>
</reference>
<organism evidence="2 3">
    <name type="scientific">Mesorhizobium denitrificans</name>
    <dbReference type="NCBI Taxonomy" id="2294114"/>
    <lineage>
        <taxon>Bacteria</taxon>
        <taxon>Pseudomonadati</taxon>
        <taxon>Pseudomonadota</taxon>
        <taxon>Alphaproteobacteria</taxon>
        <taxon>Hyphomicrobiales</taxon>
        <taxon>Phyllobacteriaceae</taxon>
        <taxon>Mesorhizobium</taxon>
    </lineage>
</organism>
<dbReference type="AlphaFoldDB" id="A0A371XHN7"/>
<dbReference type="InterPro" id="IPR010321">
    <property type="entry name" value="DUF922"/>
</dbReference>
<gene>
    <name evidence="2" type="ORF">DY251_03575</name>
</gene>
<keyword evidence="1" id="KW-0732">Signal</keyword>
<comment type="caution">
    <text evidence="2">The sequence shown here is derived from an EMBL/GenBank/DDBJ whole genome shotgun (WGS) entry which is preliminary data.</text>
</comment>
<evidence type="ECO:0000313" key="3">
    <source>
        <dbReference type="Proteomes" id="UP000262379"/>
    </source>
</evidence>
<evidence type="ECO:0000313" key="2">
    <source>
        <dbReference type="EMBL" id="RFC68731.1"/>
    </source>
</evidence>
<evidence type="ECO:0000256" key="1">
    <source>
        <dbReference type="SAM" id="SignalP"/>
    </source>
</evidence>
<accession>A0A371XHN7</accession>
<dbReference type="EMBL" id="QURN01000003">
    <property type="protein sequence ID" value="RFC68731.1"/>
    <property type="molecule type" value="Genomic_DNA"/>
</dbReference>
<sequence length="207" mass="23071">MTFRLGAGLLTICLIATVANADETIIGKVIEKTYAVKGGTAYDLYVSIGENGPRGAIANTDYSLTWKRLFDEEGGDCRLVSAKPIFTTTYLLPKATGNLKPPLDRLWQDFITGVREHEHQHGQMLQEMVKTTQERIANARVENDKTCAKVKRVVSDIIEQERQTYRSRSRDFHRAELAEGGNLHQLILTFVNGDRPPPPATTGTPFP</sequence>
<dbReference type="Pfam" id="PF06037">
    <property type="entry name" value="DUF922"/>
    <property type="match status" value="1"/>
</dbReference>
<keyword evidence="3" id="KW-1185">Reference proteome</keyword>
<dbReference type="PIRSF" id="PIRSF010521">
    <property type="entry name" value="DUF922_bac"/>
    <property type="match status" value="1"/>
</dbReference>
<protein>
    <submittedName>
        <fullName evidence="2">DUF922 domain-containing protein</fullName>
    </submittedName>
</protein>
<dbReference type="Proteomes" id="UP000262379">
    <property type="component" value="Unassembled WGS sequence"/>
</dbReference>
<dbReference type="RefSeq" id="WP_116622499.1">
    <property type="nucleotide sequence ID" value="NZ_QURN01000003.1"/>
</dbReference>
<feature type="chain" id="PRO_5016835613" evidence="1">
    <location>
        <begin position="22"/>
        <end position="207"/>
    </location>
</feature>
<proteinExistence type="predicted"/>